<dbReference type="EMBL" id="JAVFWL010000005">
    <property type="protein sequence ID" value="KAK6755843.1"/>
    <property type="molecule type" value="Genomic_DNA"/>
</dbReference>
<evidence type="ECO:0000313" key="2">
    <source>
        <dbReference type="Proteomes" id="UP001303046"/>
    </source>
</evidence>
<gene>
    <name evidence="1" type="primary">Necator_chrV.g19101</name>
    <name evidence="1" type="ORF">RB195_014309</name>
</gene>
<organism evidence="1 2">
    <name type="scientific">Necator americanus</name>
    <name type="common">Human hookworm</name>
    <dbReference type="NCBI Taxonomy" id="51031"/>
    <lineage>
        <taxon>Eukaryota</taxon>
        <taxon>Metazoa</taxon>
        <taxon>Ecdysozoa</taxon>
        <taxon>Nematoda</taxon>
        <taxon>Chromadorea</taxon>
        <taxon>Rhabditida</taxon>
        <taxon>Rhabditina</taxon>
        <taxon>Rhabditomorpha</taxon>
        <taxon>Strongyloidea</taxon>
        <taxon>Ancylostomatidae</taxon>
        <taxon>Bunostominae</taxon>
        <taxon>Necator</taxon>
    </lineage>
</organism>
<dbReference type="Proteomes" id="UP001303046">
    <property type="component" value="Unassembled WGS sequence"/>
</dbReference>
<keyword evidence="2" id="KW-1185">Reference proteome</keyword>
<sequence length="166" mass="18732">MPRSGTLVLSHDLHDLIGGLMSSPDAIICIFAEVCRPWIQLCPTLSIFCESLHRINPFVATPYSAKPYVSPELPIHAECPQVLFHHISPKLPFSAKWLLPVRTRRTPQNSLNKAICGSPQYMTEEAKTIYFSHFRWRCKMLLSSTCTAFREYNNIVSVLEIGQGAS</sequence>
<proteinExistence type="predicted"/>
<protein>
    <submittedName>
        <fullName evidence="1">Uncharacterized protein</fullName>
    </submittedName>
</protein>
<name>A0ABR1E013_NECAM</name>
<evidence type="ECO:0000313" key="1">
    <source>
        <dbReference type="EMBL" id="KAK6755843.1"/>
    </source>
</evidence>
<accession>A0ABR1E013</accession>
<comment type="caution">
    <text evidence="1">The sequence shown here is derived from an EMBL/GenBank/DDBJ whole genome shotgun (WGS) entry which is preliminary data.</text>
</comment>
<reference evidence="1 2" key="1">
    <citation type="submission" date="2023-08" db="EMBL/GenBank/DDBJ databases">
        <title>A Necator americanus chromosomal reference genome.</title>
        <authorList>
            <person name="Ilik V."/>
            <person name="Petrzelkova K.J."/>
            <person name="Pardy F."/>
            <person name="Fuh T."/>
            <person name="Niatou-Singa F.S."/>
            <person name="Gouil Q."/>
            <person name="Baker L."/>
            <person name="Ritchie M.E."/>
            <person name="Jex A.R."/>
            <person name="Gazzola D."/>
            <person name="Li H."/>
            <person name="Toshio Fujiwara R."/>
            <person name="Zhan B."/>
            <person name="Aroian R.V."/>
            <person name="Pafco B."/>
            <person name="Schwarz E.M."/>
        </authorList>
    </citation>
    <scope>NUCLEOTIDE SEQUENCE [LARGE SCALE GENOMIC DNA]</scope>
    <source>
        <strain evidence="1 2">Aroian</strain>
        <tissue evidence="1">Whole animal</tissue>
    </source>
</reference>